<dbReference type="GO" id="GO:0000976">
    <property type="term" value="F:transcription cis-regulatory region binding"/>
    <property type="evidence" value="ECO:0007669"/>
    <property type="project" value="TreeGrafter"/>
</dbReference>
<keyword evidence="4 7" id="KW-0238">DNA-binding</keyword>
<evidence type="ECO:0000256" key="2">
    <source>
        <dbReference type="ARBA" id="ARBA00023012"/>
    </source>
</evidence>
<evidence type="ECO:0000256" key="7">
    <source>
        <dbReference type="PROSITE-ProRule" id="PRU01091"/>
    </source>
</evidence>
<accession>H5SQM1</accession>
<dbReference type="SUPFAM" id="SSF52172">
    <property type="entry name" value="CheY-like"/>
    <property type="match status" value="1"/>
</dbReference>
<sequence>MKILIADDDADSREILKTYFAAKGHEIVLAADGAEALKQFKDEKPDLVLLDIMMPKLDGWEVLHYIRAAGRTPVLMITAKDATDDIVKALSAGADDYIVKPLKLREVEARITAVMRRVQPPAHWRVGDLEINDAEKRVRLEGREIALSPKEYELLKLLASQPGRVFSDEEIIRHVWPEGGLASATDVKRYIYLLRQKIEADPKSPKIILTVPGFGYKLAL</sequence>
<dbReference type="InterPro" id="IPR011006">
    <property type="entry name" value="CheY-like_superfamily"/>
</dbReference>
<dbReference type="EMBL" id="AP011801">
    <property type="protein sequence ID" value="BAL58783.1"/>
    <property type="molecule type" value="Genomic_DNA"/>
</dbReference>
<dbReference type="Pfam" id="PF00486">
    <property type="entry name" value="Trans_reg_C"/>
    <property type="match status" value="1"/>
</dbReference>
<dbReference type="PANTHER" id="PTHR48111:SF1">
    <property type="entry name" value="TWO-COMPONENT RESPONSE REGULATOR ORR33"/>
    <property type="match status" value="1"/>
</dbReference>
<keyword evidence="3" id="KW-0805">Transcription regulation</keyword>
<feature type="modified residue" description="4-aspartylphosphate" evidence="6">
    <location>
        <position position="51"/>
    </location>
</feature>
<proteinExistence type="predicted"/>
<gene>
    <name evidence="10" type="ORF">HGMM_OP2C331</name>
</gene>
<dbReference type="PROSITE" id="PS50110">
    <property type="entry name" value="RESPONSE_REGULATORY"/>
    <property type="match status" value="1"/>
</dbReference>
<evidence type="ECO:0000259" key="9">
    <source>
        <dbReference type="PROSITE" id="PS51755"/>
    </source>
</evidence>
<reference evidence="10" key="1">
    <citation type="journal article" date="2005" name="Environ. Microbiol.">
        <title>Genetic and functional properties of uncultivated thermophilic crenarchaeotes from a subsurface gold mine as revealed by analysis of genome fragments.</title>
        <authorList>
            <person name="Nunoura T."/>
            <person name="Hirayama H."/>
            <person name="Takami H."/>
            <person name="Oida H."/>
            <person name="Nishi S."/>
            <person name="Shimamura S."/>
            <person name="Suzuki Y."/>
            <person name="Inagaki F."/>
            <person name="Takai K."/>
            <person name="Nealson K.H."/>
            <person name="Horikoshi K."/>
        </authorList>
    </citation>
    <scope>NUCLEOTIDE SEQUENCE</scope>
</reference>
<dbReference type="GO" id="GO:0005829">
    <property type="term" value="C:cytosol"/>
    <property type="evidence" value="ECO:0007669"/>
    <property type="project" value="TreeGrafter"/>
</dbReference>
<evidence type="ECO:0000313" key="10">
    <source>
        <dbReference type="EMBL" id="BAL58783.1"/>
    </source>
</evidence>
<dbReference type="AlphaFoldDB" id="H5SQM1"/>
<name>H5SQM1_ACEAU</name>
<dbReference type="Gene3D" id="3.40.50.2300">
    <property type="match status" value="1"/>
</dbReference>
<feature type="domain" description="OmpR/PhoB-type" evidence="9">
    <location>
        <begin position="121"/>
        <end position="220"/>
    </location>
</feature>
<evidence type="ECO:0000256" key="1">
    <source>
        <dbReference type="ARBA" id="ARBA00022553"/>
    </source>
</evidence>
<dbReference type="InterPro" id="IPR001867">
    <property type="entry name" value="OmpR/PhoB-type_DNA-bd"/>
</dbReference>
<dbReference type="GO" id="GO:0000156">
    <property type="term" value="F:phosphorelay response regulator activity"/>
    <property type="evidence" value="ECO:0007669"/>
    <property type="project" value="TreeGrafter"/>
</dbReference>
<keyword evidence="2" id="KW-0902">Two-component regulatory system</keyword>
<dbReference type="SMART" id="SM00862">
    <property type="entry name" value="Trans_reg_C"/>
    <property type="match status" value="1"/>
</dbReference>
<feature type="DNA-binding region" description="OmpR/PhoB-type" evidence="7">
    <location>
        <begin position="121"/>
        <end position="220"/>
    </location>
</feature>
<dbReference type="GO" id="GO:0006355">
    <property type="term" value="P:regulation of DNA-templated transcription"/>
    <property type="evidence" value="ECO:0007669"/>
    <property type="project" value="InterPro"/>
</dbReference>
<dbReference type="GO" id="GO:0032993">
    <property type="term" value="C:protein-DNA complex"/>
    <property type="evidence" value="ECO:0007669"/>
    <property type="project" value="TreeGrafter"/>
</dbReference>
<dbReference type="CDD" id="cd17574">
    <property type="entry name" value="REC_OmpR"/>
    <property type="match status" value="1"/>
</dbReference>
<dbReference type="SMART" id="SM00448">
    <property type="entry name" value="REC"/>
    <property type="match status" value="1"/>
</dbReference>
<organism evidence="10">
    <name type="scientific">Acetithermum autotrophicum</name>
    <dbReference type="NCBI Taxonomy" id="1446466"/>
    <lineage>
        <taxon>Bacteria</taxon>
        <taxon>Candidatus Bipolaricaulota</taxon>
        <taxon>Candidatus Acetithermum</taxon>
    </lineage>
</organism>
<evidence type="ECO:0000256" key="4">
    <source>
        <dbReference type="ARBA" id="ARBA00023125"/>
    </source>
</evidence>
<evidence type="ECO:0000256" key="5">
    <source>
        <dbReference type="ARBA" id="ARBA00023163"/>
    </source>
</evidence>
<dbReference type="InterPro" id="IPR039420">
    <property type="entry name" value="WalR-like"/>
</dbReference>
<dbReference type="CDD" id="cd00383">
    <property type="entry name" value="trans_reg_C"/>
    <property type="match status" value="1"/>
</dbReference>
<evidence type="ECO:0000259" key="8">
    <source>
        <dbReference type="PROSITE" id="PS50110"/>
    </source>
</evidence>
<reference evidence="10" key="2">
    <citation type="journal article" date="2012" name="PLoS ONE">
        <title>A Deeply Branching Thermophilic Bacterium with an Ancient Acetyl-CoA Pathway Dominates a Subsurface Ecosystem.</title>
        <authorList>
            <person name="Takami H."/>
            <person name="Noguchi H."/>
            <person name="Takaki Y."/>
            <person name="Uchiyama I."/>
            <person name="Toyoda A."/>
            <person name="Nishi S."/>
            <person name="Chee G.-J."/>
            <person name="Arai W."/>
            <person name="Nunoura T."/>
            <person name="Itoh T."/>
            <person name="Hattori M."/>
            <person name="Takai K."/>
        </authorList>
    </citation>
    <scope>NUCLEOTIDE SEQUENCE</scope>
</reference>
<dbReference type="Gene3D" id="1.10.10.10">
    <property type="entry name" value="Winged helix-like DNA-binding domain superfamily/Winged helix DNA-binding domain"/>
    <property type="match status" value="1"/>
</dbReference>
<evidence type="ECO:0000256" key="3">
    <source>
        <dbReference type="ARBA" id="ARBA00023015"/>
    </source>
</evidence>
<feature type="domain" description="Response regulatory" evidence="8">
    <location>
        <begin position="2"/>
        <end position="115"/>
    </location>
</feature>
<dbReference type="FunFam" id="3.40.50.2300:FF:000001">
    <property type="entry name" value="DNA-binding response regulator PhoB"/>
    <property type="match status" value="1"/>
</dbReference>
<keyword evidence="1 6" id="KW-0597">Phosphoprotein</keyword>
<dbReference type="Gene3D" id="6.10.250.690">
    <property type="match status" value="1"/>
</dbReference>
<dbReference type="PANTHER" id="PTHR48111">
    <property type="entry name" value="REGULATOR OF RPOS"/>
    <property type="match status" value="1"/>
</dbReference>
<dbReference type="Pfam" id="PF00072">
    <property type="entry name" value="Response_reg"/>
    <property type="match status" value="1"/>
</dbReference>
<evidence type="ECO:0000256" key="6">
    <source>
        <dbReference type="PROSITE-ProRule" id="PRU00169"/>
    </source>
</evidence>
<dbReference type="InterPro" id="IPR036388">
    <property type="entry name" value="WH-like_DNA-bd_sf"/>
</dbReference>
<dbReference type="PROSITE" id="PS51755">
    <property type="entry name" value="OMPR_PHOB"/>
    <property type="match status" value="1"/>
</dbReference>
<keyword evidence="5" id="KW-0804">Transcription</keyword>
<protein>
    <submittedName>
        <fullName evidence="10">Two component transcriptional regulator</fullName>
    </submittedName>
</protein>
<dbReference type="InterPro" id="IPR001789">
    <property type="entry name" value="Sig_transdc_resp-reg_receiver"/>
</dbReference>